<name>A0A3A8PU64_9BACT</name>
<accession>A0A3A8PU64</accession>
<dbReference type="EMBL" id="RAWB01000124">
    <property type="protein sequence ID" value="RKH59943.1"/>
    <property type="molecule type" value="Genomic_DNA"/>
</dbReference>
<dbReference type="RefSeq" id="WP_120643888.1">
    <property type="nucleotide sequence ID" value="NZ_RAWB01000124.1"/>
</dbReference>
<reference evidence="3" key="1">
    <citation type="submission" date="2018-09" db="EMBL/GenBank/DDBJ databases">
        <authorList>
            <person name="Livingstone P.G."/>
            <person name="Whitworth D.E."/>
        </authorList>
    </citation>
    <scope>NUCLEOTIDE SEQUENCE [LARGE SCALE GENOMIC DNA]</scope>
    <source>
        <strain evidence="3">CA051B</strain>
    </source>
</reference>
<organism evidence="2 3">
    <name type="scientific">Corallococcus llansteffanensis</name>
    <dbReference type="NCBI Taxonomy" id="2316731"/>
    <lineage>
        <taxon>Bacteria</taxon>
        <taxon>Pseudomonadati</taxon>
        <taxon>Myxococcota</taxon>
        <taxon>Myxococcia</taxon>
        <taxon>Myxococcales</taxon>
        <taxon>Cystobacterineae</taxon>
        <taxon>Myxococcaceae</taxon>
        <taxon>Corallococcus</taxon>
    </lineage>
</organism>
<dbReference type="InterPro" id="IPR018683">
    <property type="entry name" value="DUF2169"/>
</dbReference>
<protein>
    <submittedName>
        <fullName evidence="2">DUF2169 domain-containing protein</fullName>
    </submittedName>
</protein>
<feature type="domain" description="DUF2169" evidence="1">
    <location>
        <begin position="31"/>
        <end position="323"/>
    </location>
</feature>
<evidence type="ECO:0000313" key="2">
    <source>
        <dbReference type="EMBL" id="RKH59943.1"/>
    </source>
</evidence>
<dbReference type="Pfam" id="PF09937">
    <property type="entry name" value="DUF2169"/>
    <property type="match status" value="1"/>
</dbReference>
<evidence type="ECO:0000313" key="3">
    <source>
        <dbReference type="Proteomes" id="UP000272888"/>
    </source>
</evidence>
<gene>
    <name evidence="2" type="ORF">D7V93_13995</name>
</gene>
<dbReference type="Proteomes" id="UP000272888">
    <property type="component" value="Unassembled WGS sequence"/>
</dbReference>
<comment type="caution">
    <text evidence="2">The sequence shown here is derived from an EMBL/GenBank/DDBJ whole genome shotgun (WGS) entry which is preliminary data.</text>
</comment>
<keyword evidence="3" id="KW-1185">Reference proteome</keyword>
<evidence type="ECO:0000259" key="1">
    <source>
        <dbReference type="Pfam" id="PF09937"/>
    </source>
</evidence>
<dbReference type="AlphaFoldDB" id="A0A3A8PU64"/>
<sequence>MHGPAAELIRRGFVNLTPFSAGHFLLLDARGTEVLTLAVKASFLLTPPARLTPLEPQLPIHLEPVFHGKTGASSLKYELDAVLPKRTTDVVLLGNAHAPAPRTTQVEVSIRVGALSKEVLVLGDRVWDQFMGTTTLSSPLPFERMPLTYERAYGGWDRSDPEKPVADMRNPVGTGFIAHPSRTRCAGIRLPNLEDPRNRIHRPGDRPAPAGLGFIAPHWLPRLQLAGTHDTAWQQQRFPLAPQDFNPHHHNAAPSDLQSPAFLVGGEPVELLHVSARGPLSFRLPSHRFEGVVMMRSQRQAFPLHLDTVLIDTDADHLVMTWRGALPIHRRVHELAWAKVQSVDGGPRT</sequence>
<proteinExistence type="predicted"/>